<accession>N1VAR6</accession>
<protein>
    <submittedName>
        <fullName evidence="1">Cytoplasmic protein</fullName>
    </submittedName>
</protein>
<reference evidence="1 2" key="1">
    <citation type="journal article" date="2013" name="Genome Announc.">
        <title>Draft Genome Sequence of Arthrobacter crystallopoietes Strain BAB-32, Revealing Genes for Bioremediation.</title>
        <authorList>
            <person name="Joshi M.N."/>
            <person name="Pandit A.S."/>
            <person name="Sharma A."/>
            <person name="Pandya R.V."/>
            <person name="Desai S.M."/>
            <person name="Saxena A.K."/>
            <person name="Bagatharia S.B."/>
        </authorList>
    </citation>
    <scope>NUCLEOTIDE SEQUENCE [LARGE SCALE GENOMIC DNA]</scope>
    <source>
        <strain evidence="1 2">BAB-32</strain>
    </source>
</reference>
<gene>
    <name evidence="1" type="ORF">D477_004456</name>
</gene>
<name>N1VAR6_9MICC</name>
<organism evidence="1 2">
    <name type="scientific">Arthrobacter crystallopoietes BAB-32</name>
    <dbReference type="NCBI Taxonomy" id="1246476"/>
    <lineage>
        <taxon>Bacteria</taxon>
        <taxon>Bacillati</taxon>
        <taxon>Actinomycetota</taxon>
        <taxon>Actinomycetes</taxon>
        <taxon>Micrococcales</taxon>
        <taxon>Micrococcaceae</taxon>
        <taxon>Crystallibacter</taxon>
    </lineage>
</organism>
<comment type="caution">
    <text evidence="1">The sequence shown here is derived from an EMBL/GenBank/DDBJ whole genome shotgun (WGS) entry which is preliminary data.</text>
</comment>
<dbReference type="AlphaFoldDB" id="N1VAR6"/>
<dbReference type="Proteomes" id="UP000010729">
    <property type="component" value="Unassembled WGS sequence"/>
</dbReference>
<proteinExistence type="predicted"/>
<dbReference type="EMBL" id="ANPE02000074">
    <property type="protein sequence ID" value="EMY35398.1"/>
    <property type="molecule type" value="Genomic_DNA"/>
</dbReference>
<sequence length="252" mass="27710">MGDCSDAVWRHLRTTASHTIGLSYLTELLNVAPVRASVDDYAELVIEDNVLGRATESGRRRVYRHLREVYSLDVGCLPFRAMRDLWGEDSQSRPLLAGLLAFSRDEFLRASFSAVRDCNSGELVTPGDLAHAVGMVFPQVLSPATLAKVGRNTASSWQQIGHLSGKSGKVRTRAQIRPAATAYALFLGHLSGVRGTLLLNTPWTALLDTSVEHVRFMAEDASRLGYLELRSAGGVDELEFSHLMRGDEGRDR</sequence>
<keyword evidence="2" id="KW-1185">Reference proteome</keyword>
<evidence type="ECO:0000313" key="2">
    <source>
        <dbReference type="Proteomes" id="UP000010729"/>
    </source>
</evidence>
<evidence type="ECO:0000313" key="1">
    <source>
        <dbReference type="EMBL" id="EMY35398.1"/>
    </source>
</evidence>